<evidence type="ECO:0000313" key="3">
    <source>
        <dbReference type="EMBL" id="CAE8627676.1"/>
    </source>
</evidence>
<dbReference type="InterPro" id="IPR011333">
    <property type="entry name" value="SKP1/BTB/POZ_sf"/>
</dbReference>
<dbReference type="Gene3D" id="3.30.710.10">
    <property type="entry name" value="Potassium Channel Kv1.1, Chain A"/>
    <property type="match status" value="1"/>
</dbReference>
<dbReference type="SUPFAM" id="SSF54695">
    <property type="entry name" value="POZ domain"/>
    <property type="match status" value="1"/>
</dbReference>
<feature type="compositionally biased region" description="Basic and acidic residues" evidence="1">
    <location>
        <begin position="27"/>
        <end position="38"/>
    </location>
</feature>
<evidence type="ECO:0000256" key="1">
    <source>
        <dbReference type="SAM" id="MobiDB-lite"/>
    </source>
</evidence>
<feature type="domain" description="SANT and BTB" evidence="2">
    <location>
        <begin position="69"/>
        <end position="162"/>
    </location>
</feature>
<dbReference type="PANTHER" id="PTHR20946:SF0">
    <property type="entry name" value="SANT AND BTB DOMAIN REGULATOR OF CLASS SWITCH RECOMBINATION"/>
    <property type="match status" value="1"/>
</dbReference>
<evidence type="ECO:0000259" key="2">
    <source>
        <dbReference type="Pfam" id="PF11822"/>
    </source>
</evidence>
<proteinExistence type="predicted"/>
<dbReference type="EMBL" id="CAJNNV010029234">
    <property type="protein sequence ID" value="CAE8627676.1"/>
    <property type="molecule type" value="Genomic_DNA"/>
</dbReference>
<feature type="compositionally biased region" description="Polar residues" evidence="1">
    <location>
        <begin position="487"/>
        <end position="504"/>
    </location>
</feature>
<dbReference type="Proteomes" id="UP000654075">
    <property type="component" value="Unassembled WGS sequence"/>
</dbReference>
<organism evidence="3 4">
    <name type="scientific">Polarella glacialis</name>
    <name type="common">Dinoflagellate</name>
    <dbReference type="NCBI Taxonomy" id="89957"/>
    <lineage>
        <taxon>Eukaryota</taxon>
        <taxon>Sar</taxon>
        <taxon>Alveolata</taxon>
        <taxon>Dinophyceae</taxon>
        <taxon>Suessiales</taxon>
        <taxon>Suessiaceae</taxon>
        <taxon>Polarella</taxon>
    </lineage>
</organism>
<protein>
    <recommendedName>
        <fullName evidence="2">SANT and BTB domain-containing protein</fullName>
    </recommendedName>
</protein>
<comment type="caution">
    <text evidence="3">The sequence shown here is derived from an EMBL/GenBank/DDBJ whole genome shotgun (WGS) entry which is preliminary data.</text>
</comment>
<accession>A0A813GKU7</accession>
<feature type="region of interest" description="Disordered" evidence="1">
    <location>
        <begin position="1"/>
        <end position="50"/>
    </location>
</feature>
<feature type="region of interest" description="Disordered" evidence="1">
    <location>
        <begin position="458"/>
        <end position="532"/>
    </location>
</feature>
<evidence type="ECO:0000313" key="4">
    <source>
        <dbReference type="Proteomes" id="UP000654075"/>
    </source>
</evidence>
<name>A0A813GKU7_POLGL</name>
<feature type="region of interest" description="Disordered" evidence="1">
    <location>
        <begin position="556"/>
        <end position="575"/>
    </location>
</feature>
<sequence>MPVSGPGALVSGRLPRRRPSRPGTAKESAKESVAKEVAEGSSQKVSAGLDEVGCEKASEPTTASSGGTVIHVIDDVRQIRRDFNCQQSLLLTHMKYFEACLAGVSREDEVEISVHCDISVFEWLADYMKDPQKAESLAASNVVSMLISSDFLQMHQLVDKCLTVLHRSINDVVKLPLDLACLPNRIVARLAAMFRDDELEDVQDSRDKLLSRLYAHKLEELLTQNGNVLYCCTRCQCLFSERQRSFLTCTLAARRGEAARPTESLRVPAKSQHQARVDWDVSQHLRQCRENLQLNWRQIYWRVWGQLQLVQCSSCQVYFQGLHMEQCCFHPKEPLWQAAPHAHVGTYPCCNKQVFHLGGQPRGCCVKSHTPAGPEDCLVSQKLLRYGPVICGPGLEGKEDRDAKEEGKDCGDEARGCLERTEDEKIPSDSDCQDGGPGCFKYCYDPLPEYKPGLRRAGQVKLRARRSSQARAQQQRSPEDGVERSPGASSRQPSFGRMSSSPQLSEVPGDAESSSFFQLPLPRGVSGQRRLHHLKDILKEDDRRRMDDLTTRVQLCSAGAAQRDQESGGPNERQARRLSWIGNAAAADSVAAAAAAAKAAAARKQPAAT</sequence>
<dbReference type="InterPro" id="IPR021777">
    <property type="entry name" value="SANBR_BTB"/>
</dbReference>
<keyword evidence="4" id="KW-1185">Reference proteome</keyword>
<gene>
    <name evidence="3" type="ORF">PGLA1383_LOCUS44404</name>
</gene>
<dbReference type="OrthoDB" id="550012at2759"/>
<reference evidence="3" key="1">
    <citation type="submission" date="2021-02" db="EMBL/GenBank/DDBJ databases">
        <authorList>
            <person name="Dougan E. K."/>
            <person name="Rhodes N."/>
            <person name="Thang M."/>
            <person name="Chan C."/>
        </authorList>
    </citation>
    <scope>NUCLEOTIDE SEQUENCE</scope>
</reference>
<dbReference type="AlphaFoldDB" id="A0A813GKU7"/>
<dbReference type="Pfam" id="PF11822">
    <property type="entry name" value="BTB_SANBR"/>
    <property type="match status" value="1"/>
</dbReference>
<dbReference type="PANTHER" id="PTHR20946">
    <property type="entry name" value="SANT AND BTB DOMAIN REGULATOR OF CLASS SWITCH RECOMBINATION"/>
    <property type="match status" value="1"/>
</dbReference>
<dbReference type="InterPro" id="IPR045902">
    <property type="entry name" value="SANBR-like"/>
</dbReference>